<evidence type="ECO:0000313" key="3">
    <source>
        <dbReference type="Proteomes" id="UP000481861"/>
    </source>
</evidence>
<comment type="caution">
    <text evidence="2">The sequence shown here is derived from an EMBL/GenBank/DDBJ whole genome shotgun (WGS) entry which is preliminary data.</text>
</comment>
<name>A0A7C8MCL9_9PLEO</name>
<proteinExistence type="predicted"/>
<dbReference type="EMBL" id="JAADJZ010000007">
    <property type="protein sequence ID" value="KAF2873601.1"/>
    <property type="molecule type" value="Genomic_DNA"/>
</dbReference>
<feature type="region of interest" description="Disordered" evidence="1">
    <location>
        <begin position="139"/>
        <end position="200"/>
    </location>
</feature>
<dbReference type="Proteomes" id="UP000481861">
    <property type="component" value="Unassembled WGS sequence"/>
</dbReference>
<sequence>MHQEGKRQPHAILGAVSPAAASRQASLLLIRSARLLMLTCPQTGRRRPCLRGCLVVVDERAGRPAMERRRHAAVAAGWCLQVASKTSSPEELDTTSRTHTAPTPTPRPRCESEAPRRCSLAGAVRVPPWRGLRVCDGVSGGRGVGGSKQRATEQRAPVGDALPPVAQRGEEAPRLRARCRRPPAANAPGTTSVAGAEAAS</sequence>
<evidence type="ECO:0000313" key="2">
    <source>
        <dbReference type="EMBL" id="KAF2873601.1"/>
    </source>
</evidence>
<evidence type="ECO:0000256" key="1">
    <source>
        <dbReference type="SAM" id="MobiDB-lite"/>
    </source>
</evidence>
<keyword evidence="3" id="KW-1185">Reference proteome</keyword>
<dbReference type="AlphaFoldDB" id="A0A7C8MCL9"/>
<gene>
    <name evidence="2" type="ORF">BDV95DRAFT_592945</name>
</gene>
<protein>
    <submittedName>
        <fullName evidence="2">Uncharacterized protein</fullName>
    </submittedName>
</protein>
<accession>A0A7C8MCL9</accession>
<reference evidence="2 3" key="1">
    <citation type="submission" date="2020-01" db="EMBL/GenBank/DDBJ databases">
        <authorList>
            <consortium name="DOE Joint Genome Institute"/>
            <person name="Haridas S."/>
            <person name="Albert R."/>
            <person name="Binder M."/>
            <person name="Bloem J."/>
            <person name="Labutti K."/>
            <person name="Salamov A."/>
            <person name="Andreopoulos B."/>
            <person name="Baker S.E."/>
            <person name="Barry K."/>
            <person name="Bills G."/>
            <person name="Bluhm B.H."/>
            <person name="Cannon C."/>
            <person name="Castanera R."/>
            <person name="Culley D.E."/>
            <person name="Daum C."/>
            <person name="Ezra D."/>
            <person name="Gonzalez J.B."/>
            <person name="Henrissat B."/>
            <person name="Kuo A."/>
            <person name="Liang C."/>
            <person name="Lipzen A."/>
            <person name="Lutzoni F."/>
            <person name="Magnuson J."/>
            <person name="Mondo S."/>
            <person name="Nolan M."/>
            <person name="Ohm R."/>
            <person name="Pangilinan J."/>
            <person name="Park H.-J.H."/>
            <person name="Ramirez L."/>
            <person name="Alfaro M."/>
            <person name="Sun H."/>
            <person name="Tritt A."/>
            <person name="Yoshinaga Y."/>
            <person name="Zwiers L.-H.L."/>
            <person name="Turgeon B.G."/>
            <person name="Goodwin S.B."/>
            <person name="Spatafora J.W."/>
            <person name="Crous P.W."/>
            <person name="Grigoriev I.V."/>
        </authorList>
    </citation>
    <scope>NUCLEOTIDE SEQUENCE [LARGE SCALE GENOMIC DNA]</scope>
    <source>
        <strain evidence="2 3">CBS 611.86</strain>
    </source>
</reference>
<organism evidence="2 3">
    <name type="scientific">Massariosphaeria phaeospora</name>
    <dbReference type="NCBI Taxonomy" id="100035"/>
    <lineage>
        <taxon>Eukaryota</taxon>
        <taxon>Fungi</taxon>
        <taxon>Dikarya</taxon>
        <taxon>Ascomycota</taxon>
        <taxon>Pezizomycotina</taxon>
        <taxon>Dothideomycetes</taxon>
        <taxon>Pleosporomycetidae</taxon>
        <taxon>Pleosporales</taxon>
        <taxon>Pleosporales incertae sedis</taxon>
        <taxon>Massariosphaeria</taxon>
    </lineage>
</organism>
<feature type="region of interest" description="Disordered" evidence="1">
    <location>
        <begin position="85"/>
        <end position="114"/>
    </location>
</feature>